<dbReference type="AlphaFoldDB" id="A0A2T4CEX0"/>
<feature type="region of interest" description="Disordered" evidence="1">
    <location>
        <begin position="111"/>
        <end position="140"/>
    </location>
</feature>
<sequence>MSTLPFFIRQPLVLVFRNLLQVASVHFLIQSPRLASPCPSPLVPHFEPEAGRQNAPPMAAKPCLVVPLWPCLVSVNRVRQLLFFPPRPLLLINGWQVSRFFSLSDAASAIDPGSATGSIRPEKRGNPCPPLGGRTSLSDARPALHSHDLHAARMLSASN</sequence>
<name>A0A2T4CEX0_TRILO</name>
<proteinExistence type="predicted"/>
<protein>
    <submittedName>
        <fullName evidence="2">Uncharacterized protein</fullName>
    </submittedName>
</protein>
<accession>A0A2T4CEX0</accession>
<organism evidence="2 3">
    <name type="scientific">Trichoderma longibrachiatum ATCC 18648</name>
    <dbReference type="NCBI Taxonomy" id="983965"/>
    <lineage>
        <taxon>Eukaryota</taxon>
        <taxon>Fungi</taxon>
        <taxon>Dikarya</taxon>
        <taxon>Ascomycota</taxon>
        <taxon>Pezizomycotina</taxon>
        <taxon>Sordariomycetes</taxon>
        <taxon>Hypocreomycetidae</taxon>
        <taxon>Hypocreales</taxon>
        <taxon>Hypocreaceae</taxon>
        <taxon>Trichoderma</taxon>
    </lineage>
</organism>
<evidence type="ECO:0000256" key="1">
    <source>
        <dbReference type="SAM" id="MobiDB-lite"/>
    </source>
</evidence>
<keyword evidence="3" id="KW-1185">Reference proteome</keyword>
<dbReference type="Proteomes" id="UP000240760">
    <property type="component" value="Unassembled WGS sequence"/>
</dbReference>
<gene>
    <name evidence="2" type="ORF">M440DRAFT_1112175</name>
</gene>
<evidence type="ECO:0000313" key="3">
    <source>
        <dbReference type="Proteomes" id="UP000240760"/>
    </source>
</evidence>
<reference evidence="2 3" key="1">
    <citation type="submission" date="2016-07" db="EMBL/GenBank/DDBJ databases">
        <title>Multiple horizontal gene transfer events from other fungi enriched the ability of initially mycotrophic Trichoderma (Ascomycota) to feed on dead plant biomass.</title>
        <authorList>
            <consortium name="DOE Joint Genome Institute"/>
            <person name="Aerts A."/>
            <person name="Atanasova L."/>
            <person name="Chenthamara K."/>
            <person name="Zhang J."/>
            <person name="Grujic M."/>
            <person name="Henrissat B."/>
            <person name="Kuo A."/>
            <person name="Salamov A."/>
            <person name="Lipzen A."/>
            <person name="Labutti K."/>
            <person name="Barry K."/>
            <person name="Miao Y."/>
            <person name="Rahimi M.J."/>
            <person name="Shen Q."/>
            <person name="Grigoriev I.V."/>
            <person name="Kubicek C.P."/>
            <person name="Druzhinina I.S."/>
        </authorList>
    </citation>
    <scope>NUCLEOTIDE SEQUENCE [LARGE SCALE GENOMIC DNA]</scope>
    <source>
        <strain evidence="2 3">ATCC 18648</strain>
    </source>
</reference>
<dbReference type="EMBL" id="KZ679127">
    <property type="protein sequence ID" value="PTB80111.1"/>
    <property type="molecule type" value="Genomic_DNA"/>
</dbReference>
<evidence type="ECO:0000313" key="2">
    <source>
        <dbReference type="EMBL" id="PTB80111.1"/>
    </source>
</evidence>